<organism evidence="2 3">
    <name type="scientific">Pseudodesulfovibrio hydrargyri</name>
    <dbReference type="NCBI Taxonomy" id="2125990"/>
    <lineage>
        <taxon>Bacteria</taxon>
        <taxon>Pseudomonadati</taxon>
        <taxon>Thermodesulfobacteriota</taxon>
        <taxon>Desulfovibrionia</taxon>
        <taxon>Desulfovibrionales</taxon>
        <taxon>Desulfovibrionaceae</taxon>
    </lineage>
</organism>
<feature type="compositionally biased region" description="Polar residues" evidence="1">
    <location>
        <begin position="34"/>
        <end position="52"/>
    </location>
</feature>
<accession>A0A1J5NFY5</accession>
<keyword evidence="3" id="KW-1185">Reference proteome</keyword>
<evidence type="ECO:0000313" key="3">
    <source>
        <dbReference type="Proteomes" id="UP000181901"/>
    </source>
</evidence>
<dbReference type="Proteomes" id="UP000181901">
    <property type="component" value="Unassembled WGS sequence"/>
</dbReference>
<feature type="compositionally biased region" description="Basic residues" evidence="1">
    <location>
        <begin position="1"/>
        <end position="12"/>
    </location>
</feature>
<comment type="caution">
    <text evidence="2">The sequence shown here is derived from an EMBL/GenBank/DDBJ whole genome shotgun (WGS) entry which is preliminary data.</text>
</comment>
<proteinExistence type="predicted"/>
<name>A0A1J5NFY5_9BACT</name>
<dbReference type="EMBL" id="LKAQ01000004">
    <property type="protein sequence ID" value="OIQ50617.1"/>
    <property type="molecule type" value="Genomic_DNA"/>
</dbReference>
<sequence length="52" mass="5554">MKTALRNRRRPVRNSVHPGDREAAFSVPSAPGVTVSTGKEASNTETTANHHG</sequence>
<dbReference type="AlphaFoldDB" id="A0A1J5NFY5"/>
<protein>
    <submittedName>
        <fullName evidence="2">Uncharacterized protein</fullName>
    </submittedName>
</protein>
<reference evidence="2 3" key="1">
    <citation type="submission" date="2015-09" db="EMBL/GenBank/DDBJ databases">
        <title>Genome of Desulfovibrio dechloracetivorans BerOc1, a mercury methylating strain isolated from highly hydrocarbons and metals contaminated coastal sediments.</title>
        <authorList>
            <person name="Goni Urriza M."/>
            <person name="Gassie C."/>
            <person name="Bouchez O."/>
            <person name="Klopp C."/>
            <person name="Ranchou-Peyruse A."/>
            <person name="Remy G."/>
        </authorList>
    </citation>
    <scope>NUCLEOTIDE SEQUENCE [LARGE SCALE GENOMIC DNA]</scope>
    <source>
        <strain evidence="2 3">BerOc1</strain>
    </source>
</reference>
<feature type="region of interest" description="Disordered" evidence="1">
    <location>
        <begin position="1"/>
        <end position="52"/>
    </location>
</feature>
<gene>
    <name evidence="2" type="ORF">BerOc1_02558</name>
</gene>
<evidence type="ECO:0000313" key="2">
    <source>
        <dbReference type="EMBL" id="OIQ50617.1"/>
    </source>
</evidence>
<evidence type="ECO:0000256" key="1">
    <source>
        <dbReference type="SAM" id="MobiDB-lite"/>
    </source>
</evidence>